<organism evidence="1 2">
    <name type="scientific">candidate division WWE3 bacterium</name>
    <dbReference type="NCBI Taxonomy" id="2053526"/>
    <lineage>
        <taxon>Bacteria</taxon>
        <taxon>Katanobacteria</taxon>
    </lineage>
</organism>
<evidence type="ECO:0000313" key="2">
    <source>
        <dbReference type="Proteomes" id="UP000262056"/>
    </source>
</evidence>
<dbReference type="EMBL" id="DQFB01000003">
    <property type="protein sequence ID" value="HCQ40388.1"/>
    <property type="molecule type" value="Genomic_DNA"/>
</dbReference>
<dbReference type="Proteomes" id="UP000262056">
    <property type="component" value="Unassembled WGS sequence"/>
</dbReference>
<dbReference type="AlphaFoldDB" id="A0A656PLU0"/>
<evidence type="ECO:0000313" key="1">
    <source>
        <dbReference type="EMBL" id="HCQ40388.1"/>
    </source>
</evidence>
<proteinExistence type="predicted"/>
<accession>A0A656PLU0</accession>
<sequence length="59" mass="6696">MNKLPVYKGHTVDFRLKEFRKAIFGKALEFVPFESEEGQKLIAGFLATPEGKLVARLQT</sequence>
<gene>
    <name evidence="1" type="ORF">DIU24_01605</name>
</gene>
<reference evidence="1 2" key="1">
    <citation type="journal article" date="2018" name="Nat. Biotechnol.">
        <title>A standardized bacterial taxonomy based on genome phylogeny substantially revises the tree of life.</title>
        <authorList>
            <person name="Parks D.H."/>
            <person name="Chuvochina M."/>
            <person name="Waite D.W."/>
            <person name="Rinke C."/>
            <person name="Skarshewski A."/>
            <person name="Chaumeil P.A."/>
            <person name="Hugenholtz P."/>
        </authorList>
    </citation>
    <scope>NUCLEOTIDE SEQUENCE [LARGE SCALE GENOMIC DNA]</scope>
    <source>
        <strain evidence="1">UBA12021</strain>
    </source>
</reference>
<name>A0A656PLU0_UNCKA</name>
<protein>
    <submittedName>
        <fullName evidence="1">Uncharacterized protein</fullName>
    </submittedName>
</protein>
<comment type="caution">
    <text evidence="1">The sequence shown here is derived from an EMBL/GenBank/DDBJ whole genome shotgun (WGS) entry which is preliminary data.</text>
</comment>